<name>A0A1T4JSC0_9FIRM</name>
<dbReference type="STRING" id="142842.SAMN02745118_00379"/>
<feature type="transmembrane region" description="Helical" evidence="5">
    <location>
        <begin position="15"/>
        <end position="36"/>
    </location>
</feature>
<evidence type="ECO:0000259" key="6">
    <source>
        <dbReference type="PROSITE" id="PS50111"/>
    </source>
</evidence>
<reference evidence="9" key="1">
    <citation type="submission" date="2017-02" db="EMBL/GenBank/DDBJ databases">
        <authorList>
            <person name="Varghese N."/>
            <person name="Submissions S."/>
        </authorList>
    </citation>
    <scope>NUCLEOTIDE SEQUENCE [LARGE SCALE GENOMIC DNA]</scope>
    <source>
        <strain evidence="9">ATCC BAA-73</strain>
    </source>
</reference>
<evidence type="ECO:0000259" key="7">
    <source>
        <dbReference type="PROSITE" id="PS50885"/>
    </source>
</evidence>
<dbReference type="Gene3D" id="1.10.287.950">
    <property type="entry name" value="Methyl-accepting chemotaxis protein"/>
    <property type="match status" value="1"/>
</dbReference>
<dbReference type="PANTHER" id="PTHR32089:SF112">
    <property type="entry name" value="LYSOZYME-LIKE PROTEIN-RELATED"/>
    <property type="match status" value="1"/>
</dbReference>
<evidence type="ECO:0000256" key="2">
    <source>
        <dbReference type="ARBA" id="ARBA00029447"/>
    </source>
</evidence>
<sequence>MNLVEKLRSNLRFKLVALMMVILVLVVTTISGYLIYKNHTETMANFRRQGEVLADIIKTSSMNAETAYKQAENVLEQDMIAEAKLLANLVAAGDINNQDLIKLSKETGIDEFWITDGNGTVTLTNFTDGLGFTFPDDPEAQAYPFRAILDNPDKVVAQKAMVRDVDNTLFKFVGVGRLDKPGIVQVGMDASVLTTLNEKIGLQKIIDQVSSQEAISYITIIDKNLQITESSSNYKKFKAELKNYVKKNQGMLGQVIKNGEYKTQLLELKNDYIYEIIVPYNGMALRIGLDFNETAAAMNESRNRVIMISIILLLIAGLIINFFAKRITGPILDLVEVSQTVAAGDFSQKIEIDSEDEIGELGESYNYMLSTIRQIIKDIYENAEHLETVLQEATASVTQVNQNTNQSRDSIGEVSKVIGEVSTTIEELSDRSHDIYSAGEKTFSEIKNTDQKIEYGNRILDDAIESMKNLENKVEQIGEISNTIMEITEQTNLLALNAAIEAARAGEQGRGFAVVADEIRELAERSATSTQKIQDIINGVKGATHNMREITIGTEESDENSIVDIFDSISEASNLITENMDDVIETSEDQASKTEETSASTEEIWASTEEINSKFEEVAESVSHLQDMLEQIAKDSEDLVDNIDDKVTNI</sequence>
<keyword evidence="5" id="KW-1133">Transmembrane helix</keyword>
<dbReference type="InterPro" id="IPR004089">
    <property type="entry name" value="MCPsignal_dom"/>
</dbReference>
<protein>
    <submittedName>
        <fullName evidence="8">Methyl-accepting chemotaxis sensory transducer with TarH sensor</fullName>
    </submittedName>
</protein>
<dbReference type="SUPFAM" id="SSF58104">
    <property type="entry name" value="Methyl-accepting chemotaxis protein (MCP) signaling domain"/>
    <property type="match status" value="1"/>
</dbReference>
<gene>
    <name evidence="8" type="ORF">SAMN02745118_00379</name>
</gene>
<dbReference type="Pfam" id="PF00015">
    <property type="entry name" value="MCPsignal"/>
    <property type="match status" value="1"/>
</dbReference>
<keyword evidence="5" id="KW-0812">Transmembrane</keyword>
<dbReference type="Proteomes" id="UP000190625">
    <property type="component" value="Unassembled WGS sequence"/>
</dbReference>
<dbReference type="PROSITE" id="PS50111">
    <property type="entry name" value="CHEMOTAXIS_TRANSDUC_2"/>
    <property type="match status" value="1"/>
</dbReference>
<dbReference type="Pfam" id="PF00672">
    <property type="entry name" value="HAMP"/>
    <property type="match status" value="1"/>
</dbReference>
<dbReference type="RefSeq" id="WP_078808900.1">
    <property type="nucleotide sequence ID" value="NZ_FUWM01000004.1"/>
</dbReference>
<dbReference type="AlphaFoldDB" id="A0A1T4JSC0"/>
<evidence type="ECO:0000256" key="3">
    <source>
        <dbReference type="PROSITE-ProRule" id="PRU00284"/>
    </source>
</evidence>
<dbReference type="PANTHER" id="PTHR32089">
    <property type="entry name" value="METHYL-ACCEPTING CHEMOTAXIS PROTEIN MCPB"/>
    <property type="match status" value="1"/>
</dbReference>
<dbReference type="GO" id="GO:0007165">
    <property type="term" value="P:signal transduction"/>
    <property type="evidence" value="ECO:0007669"/>
    <property type="project" value="UniProtKB-KW"/>
</dbReference>
<keyword evidence="1 3" id="KW-0807">Transducer</keyword>
<evidence type="ECO:0000313" key="8">
    <source>
        <dbReference type="EMBL" id="SJZ33100.1"/>
    </source>
</evidence>
<keyword evidence="4" id="KW-0175">Coiled coil</keyword>
<evidence type="ECO:0000256" key="4">
    <source>
        <dbReference type="SAM" id="Coils"/>
    </source>
</evidence>
<evidence type="ECO:0000313" key="9">
    <source>
        <dbReference type="Proteomes" id="UP000190625"/>
    </source>
</evidence>
<dbReference type="OrthoDB" id="369835at2"/>
<dbReference type="CDD" id="cd11386">
    <property type="entry name" value="MCP_signal"/>
    <property type="match status" value="1"/>
</dbReference>
<evidence type="ECO:0000256" key="1">
    <source>
        <dbReference type="ARBA" id="ARBA00023224"/>
    </source>
</evidence>
<dbReference type="SMART" id="SM00304">
    <property type="entry name" value="HAMP"/>
    <property type="match status" value="1"/>
</dbReference>
<dbReference type="InterPro" id="IPR003660">
    <property type="entry name" value="HAMP_dom"/>
</dbReference>
<organism evidence="8 9">
    <name type="scientific">Selenihalanaerobacter shriftii</name>
    <dbReference type="NCBI Taxonomy" id="142842"/>
    <lineage>
        <taxon>Bacteria</taxon>
        <taxon>Bacillati</taxon>
        <taxon>Bacillota</taxon>
        <taxon>Clostridia</taxon>
        <taxon>Halanaerobiales</taxon>
        <taxon>Halobacteroidaceae</taxon>
        <taxon>Selenihalanaerobacter</taxon>
    </lineage>
</organism>
<comment type="similarity">
    <text evidence="2">Belongs to the methyl-accepting chemotaxis (MCP) protein family.</text>
</comment>
<feature type="coiled-coil region" evidence="4">
    <location>
        <begin position="376"/>
        <end position="403"/>
    </location>
</feature>
<feature type="transmembrane region" description="Helical" evidence="5">
    <location>
        <begin position="305"/>
        <end position="324"/>
    </location>
</feature>
<proteinExistence type="inferred from homology"/>
<feature type="domain" description="Methyl-accepting transducer" evidence="6">
    <location>
        <begin position="382"/>
        <end position="619"/>
    </location>
</feature>
<accession>A0A1T4JSC0</accession>
<evidence type="ECO:0000256" key="5">
    <source>
        <dbReference type="SAM" id="Phobius"/>
    </source>
</evidence>
<dbReference type="Gene3D" id="6.10.340.10">
    <property type="match status" value="1"/>
</dbReference>
<feature type="domain" description="HAMP" evidence="7">
    <location>
        <begin position="325"/>
        <end position="377"/>
    </location>
</feature>
<dbReference type="PROSITE" id="PS50885">
    <property type="entry name" value="HAMP"/>
    <property type="match status" value="1"/>
</dbReference>
<keyword evidence="9" id="KW-1185">Reference proteome</keyword>
<dbReference type="EMBL" id="FUWM01000004">
    <property type="protein sequence ID" value="SJZ33100.1"/>
    <property type="molecule type" value="Genomic_DNA"/>
</dbReference>
<dbReference type="CDD" id="cd06225">
    <property type="entry name" value="HAMP"/>
    <property type="match status" value="1"/>
</dbReference>
<keyword evidence="5" id="KW-0472">Membrane</keyword>
<dbReference type="SMART" id="SM00283">
    <property type="entry name" value="MA"/>
    <property type="match status" value="1"/>
</dbReference>
<dbReference type="GO" id="GO:0016020">
    <property type="term" value="C:membrane"/>
    <property type="evidence" value="ECO:0007669"/>
    <property type="project" value="InterPro"/>
</dbReference>